<proteinExistence type="inferred from homology"/>
<protein>
    <recommendedName>
        <fullName evidence="10">Addiction module toxin, HicA family</fullName>
    </recommendedName>
</protein>
<accession>A0A1F6EI43</accession>
<keyword evidence="6" id="KW-0694">RNA-binding</keyword>
<dbReference type="GO" id="GO:0003729">
    <property type="term" value="F:mRNA binding"/>
    <property type="evidence" value="ECO:0007669"/>
    <property type="project" value="InterPro"/>
</dbReference>
<dbReference type="InterPro" id="IPR038570">
    <property type="entry name" value="HicA_sf"/>
</dbReference>
<evidence type="ECO:0000256" key="5">
    <source>
        <dbReference type="ARBA" id="ARBA00022801"/>
    </source>
</evidence>
<dbReference type="InterPro" id="IPR012933">
    <property type="entry name" value="HicA_mRNA_interferase"/>
</dbReference>
<dbReference type="EMBL" id="MFLY01000003">
    <property type="protein sequence ID" value="OGG73315.1"/>
    <property type="molecule type" value="Genomic_DNA"/>
</dbReference>
<dbReference type="Gene3D" id="3.30.920.30">
    <property type="entry name" value="Hypothetical protein"/>
    <property type="match status" value="1"/>
</dbReference>
<name>A0A1F6EI43_9BACT</name>
<comment type="similarity">
    <text evidence="1">Belongs to the HicA mRNA interferase family.</text>
</comment>
<dbReference type="AlphaFoldDB" id="A0A1F6EI43"/>
<evidence type="ECO:0000256" key="4">
    <source>
        <dbReference type="ARBA" id="ARBA00022759"/>
    </source>
</evidence>
<dbReference type="Pfam" id="PF07927">
    <property type="entry name" value="HicA_toxin"/>
    <property type="match status" value="1"/>
</dbReference>
<reference evidence="8 9" key="1">
    <citation type="journal article" date="2016" name="Nat. Commun.">
        <title>Thousands of microbial genomes shed light on interconnected biogeochemical processes in an aquifer system.</title>
        <authorList>
            <person name="Anantharaman K."/>
            <person name="Brown C.T."/>
            <person name="Hug L.A."/>
            <person name="Sharon I."/>
            <person name="Castelle C.J."/>
            <person name="Probst A.J."/>
            <person name="Thomas B.C."/>
            <person name="Singh A."/>
            <person name="Wilkins M.J."/>
            <person name="Karaoz U."/>
            <person name="Brodie E.L."/>
            <person name="Williams K.H."/>
            <person name="Hubbard S.S."/>
            <person name="Banfield J.F."/>
        </authorList>
    </citation>
    <scope>NUCLEOTIDE SEQUENCE [LARGE SCALE GENOMIC DNA]</scope>
</reference>
<evidence type="ECO:0000313" key="9">
    <source>
        <dbReference type="Proteomes" id="UP000177306"/>
    </source>
</evidence>
<dbReference type="SUPFAM" id="SSF54786">
    <property type="entry name" value="YcfA/nrd intein domain"/>
    <property type="match status" value="1"/>
</dbReference>
<evidence type="ECO:0000256" key="3">
    <source>
        <dbReference type="ARBA" id="ARBA00022722"/>
    </source>
</evidence>
<organism evidence="8 9">
    <name type="scientific">Candidatus Kaiserbacteria bacterium RIFCSPLOWO2_01_FULL_53_17</name>
    <dbReference type="NCBI Taxonomy" id="1798511"/>
    <lineage>
        <taxon>Bacteria</taxon>
        <taxon>Candidatus Kaiseribacteriota</taxon>
    </lineage>
</organism>
<evidence type="ECO:0000256" key="6">
    <source>
        <dbReference type="ARBA" id="ARBA00022884"/>
    </source>
</evidence>
<evidence type="ECO:0000256" key="2">
    <source>
        <dbReference type="ARBA" id="ARBA00022649"/>
    </source>
</evidence>
<keyword evidence="2" id="KW-1277">Toxin-antitoxin system</keyword>
<evidence type="ECO:0000256" key="7">
    <source>
        <dbReference type="ARBA" id="ARBA00023016"/>
    </source>
</evidence>
<comment type="caution">
    <text evidence="8">The sequence shown here is derived from an EMBL/GenBank/DDBJ whole genome shotgun (WGS) entry which is preliminary data.</text>
</comment>
<evidence type="ECO:0000256" key="1">
    <source>
        <dbReference type="ARBA" id="ARBA00006620"/>
    </source>
</evidence>
<keyword evidence="4" id="KW-0255">Endonuclease</keyword>
<keyword evidence="3" id="KW-0540">Nuclease</keyword>
<dbReference type="Proteomes" id="UP000177306">
    <property type="component" value="Unassembled WGS sequence"/>
</dbReference>
<gene>
    <name evidence="8" type="ORF">A3A38_01330</name>
</gene>
<dbReference type="GO" id="GO:0004519">
    <property type="term" value="F:endonuclease activity"/>
    <property type="evidence" value="ECO:0007669"/>
    <property type="project" value="UniProtKB-KW"/>
</dbReference>
<evidence type="ECO:0008006" key="10">
    <source>
        <dbReference type="Google" id="ProtNLM"/>
    </source>
</evidence>
<sequence length="85" mass="9615">MSKKKKLKTLSGADVVRIFEQFGFSVLRQKGSHIKLQRILPDGTKQGLGLPNHKTIAKGTLTAIYNQATRYIDPADLDTYFRSHR</sequence>
<keyword evidence="5" id="KW-0378">Hydrolase</keyword>
<evidence type="ECO:0000313" key="8">
    <source>
        <dbReference type="EMBL" id="OGG73315.1"/>
    </source>
</evidence>
<dbReference type="GO" id="GO:0016787">
    <property type="term" value="F:hydrolase activity"/>
    <property type="evidence" value="ECO:0007669"/>
    <property type="project" value="UniProtKB-KW"/>
</dbReference>
<keyword evidence="7" id="KW-0346">Stress response</keyword>